<comment type="subcellular location">
    <subcellularLocation>
        <location evidence="1">Membrane</location>
    </subcellularLocation>
</comment>
<dbReference type="Proteomes" id="UP000248326">
    <property type="component" value="Unassembled WGS sequence"/>
</dbReference>
<feature type="domain" description="Beta-lactamase-related" evidence="3">
    <location>
        <begin position="15"/>
        <end position="340"/>
    </location>
</feature>
<protein>
    <submittedName>
        <fullName evidence="4">CubicO group peptidase (Beta-lactamase class C family)</fullName>
    </submittedName>
</protein>
<accession>A0A318SBF1</accession>
<dbReference type="EMBL" id="QJSX01000006">
    <property type="protein sequence ID" value="PYE54057.1"/>
    <property type="molecule type" value="Genomic_DNA"/>
</dbReference>
<dbReference type="PANTHER" id="PTHR46825">
    <property type="entry name" value="D-ALANYL-D-ALANINE-CARBOXYPEPTIDASE/ENDOPEPTIDASE AMPH"/>
    <property type="match status" value="1"/>
</dbReference>
<evidence type="ECO:0000256" key="1">
    <source>
        <dbReference type="ARBA" id="ARBA00004370"/>
    </source>
</evidence>
<dbReference type="PANTHER" id="PTHR46825:SF11">
    <property type="entry name" value="PENICILLIN-BINDING PROTEIN 4"/>
    <property type="match status" value="1"/>
</dbReference>
<evidence type="ECO:0000313" key="5">
    <source>
        <dbReference type="Proteomes" id="UP000248326"/>
    </source>
</evidence>
<dbReference type="GO" id="GO:0016020">
    <property type="term" value="C:membrane"/>
    <property type="evidence" value="ECO:0007669"/>
    <property type="project" value="UniProtKB-SubCell"/>
</dbReference>
<keyword evidence="5" id="KW-1185">Reference proteome</keyword>
<name>A0A318SBF1_9DEIO</name>
<evidence type="ECO:0000313" key="4">
    <source>
        <dbReference type="EMBL" id="PYE54057.1"/>
    </source>
</evidence>
<evidence type="ECO:0000259" key="3">
    <source>
        <dbReference type="Pfam" id="PF00144"/>
    </source>
</evidence>
<dbReference type="SUPFAM" id="SSF56601">
    <property type="entry name" value="beta-lactamase/transpeptidase-like"/>
    <property type="match status" value="1"/>
</dbReference>
<organism evidence="4 5">
    <name type="scientific">Deinococcus yavapaiensis KR-236</name>
    <dbReference type="NCBI Taxonomy" id="694435"/>
    <lineage>
        <taxon>Bacteria</taxon>
        <taxon>Thermotogati</taxon>
        <taxon>Deinococcota</taxon>
        <taxon>Deinococci</taxon>
        <taxon>Deinococcales</taxon>
        <taxon>Deinococcaceae</taxon>
        <taxon>Deinococcus</taxon>
    </lineage>
</organism>
<dbReference type="InterPro" id="IPR050491">
    <property type="entry name" value="AmpC-like"/>
</dbReference>
<dbReference type="AlphaFoldDB" id="A0A318SBF1"/>
<comment type="caution">
    <text evidence="4">The sequence shown here is derived from an EMBL/GenBank/DDBJ whole genome shotgun (WGS) entry which is preliminary data.</text>
</comment>
<proteinExistence type="predicted"/>
<dbReference type="InterPro" id="IPR012338">
    <property type="entry name" value="Beta-lactam/transpept-like"/>
</dbReference>
<gene>
    <name evidence="4" type="ORF">DES52_10619</name>
</gene>
<dbReference type="Gene3D" id="3.40.710.10">
    <property type="entry name" value="DD-peptidase/beta-lactamase superfamily"/>
    <property type="match status" value="1"/>
</dbReference>
<dbReference type="OrthoDB" id="9770183at2"/>
<dbReference type="RefSeq" id="WP_110886454.1">
    <property type="nucleotide sequence ID" value="NZ_QJSX01000006.1"/>
</dbReference>
<dbReference type="Pfam" id="PF00144">
    <property type="entry name" value="Beta-lactamase"/>
    <property type="match status" value="1"/>
</dbReference>
<evidence type="ECO:0000256" key="2">
    <source>
        <dbReference type="ARBA" id="ARBA00023136"/>
    </source>
</evidence>
<dbReference type="InterPro" id="IPR001466">
    <property type="entry name" value="Beta-lactam-related"/>
</dbReference>
<keyword evidence="2" id="KW-0472">Membrane</keyword>
<reference evidence="4 5" key="1">
    <citation type="submission" date="2018-06" db="EMBL/GenBank/DDBJ databases">
        <title>Genomic Encyclopedia of Type Strains, Phase IV (KMG-IV): sequencing the most valuable type-strain genomes for metagenomic binning, comparative biology and taxonomic classification.</title>
        <authorList>
            <person name="Goeker M."/>
        </authorList>
    </citation>
    <scope>NUCLEOTIDE SEQUENCE [LARGE SCALE GENOMIC DNA]</scope>
    <source>
        <strain evidence="4 5">DSM 18048</strain>
    </source>
</reference>
<sequence>MTPSALLTPDRSDLDRQLDRLRVQHGVPGLAWGVTNLDGPQLLGASGRRHVDRDDPLGVHDRLHLGSCTKPITATLLATLVPDVLTWETRVTDVFEGVHDAYRDVTLTHLLTHTSGLPPFTQDEEFQLAPTRETPREARDAFAAWVLTLEPVAPLGSYAYSNAGFGVAAALAERVTRQAWETLMLDRVFRPLDLRSAGFGWPVEVGPNEPWGHRWKGDRWAPHDPRDGYRLHAGIAPAGDVHLSLADGLTFARDHLRGQCGHPGLLPAEAYTVMHEPLNADRNAGLGWGVQRYGPNSVKRASSHNGSAETFFAVILLLPDDDHAFFLATNAADTAGHEAVNQALGILVPAFTGAHVG</sequence>